<dbReference type="CDD" id="cd19120">
    <property type="entry name" value="AKR_AKR3C2-3"/>
    <property type="match status" value="1"/>
</dbReference>
<keyword evidence="2" id="KW-0521">NADP</keyword>
<dbReference type="InterPro" id="IPR044494">
    <property type="entry name" value="AKR3C2/3"/>
</dbReference>
<accession>A0ABR1HHU4</accession>
<proteinExistence type="inferred from homology"/>
<gene>
    <name evidence="5" type="ORF">QQX98_002830</name>
</gene>
<name>A0ABR1HHU4_9HYPO</name>
<reference evidence="5 6" key="1">
    <citation type="journal article" date="2025" name="Microbiol. Resour. Announc.">
        <title>Draft genome sequences for Neonectria magnoliae and Neonectria punicea, canker pathogens of Liriodendron tulipifera and Acer saccharum in West Virginia.</title>
        <authorList>
            <person name="Petronek H.M."/>
            <person name="Kasson M.T."/>
            <person name="Metheny A.M."/>
            <person name="Stauder C.M."/>
            <person name="Lovett B."/>
            <person name="Lynch S.C."/>
            <person name="Garnas J.R."/>
            <person name="Kasson L.R."/>
            <person name="Stajich J.E."/>
        </authorList>
    </citation>
    <scope>NUCLEOTIDE SEQUENCE [LARGE SCALE GENOMIC DNA]</scope>
    <source>
        <strain evidence="5 6">NRRL 64653</strain>
    </source>
</reference>
<dbReference type="Pfam" id="PF00248">
    <property type="entry name" value="Aldo_ket_red"/>
    <property type="match status" value="1"/>
</dbReference>
<dbReference type="SUPFAM" id="SSF51430">
    <property type="entry name" value="NAD(P)-linked oxidoreductase"/>
    <property type="match status" value="1"/>
</dbReference>
<dbReference type="PRINTS" id="PR00069">
    <property type="entry name" value="ALDKETRDTASE"/>
</dbReference>
<dbReference type="PIRSF" id="PIRSF000097">
    <property type="entry name" value="AKR"/>
    <property type="match status" value="1"/>
</dbReference>
<dbReference type="InterPro" id="IPR020471">
    <property type="entry name" value="AKR"/>
</dbReference>
<evidence type="ECO:0000256" key="3">
    <source>
        <dbReference type="ARBA" id="ARBA00023002"/>
    </source>
</evidence>
<keyword evidence="3" id="KW-0560">Oxidoreductase</keyword>
<keyword evidence="6" id="KW-1185">Reference proteome</keyword>
<dbReference type="Proteomes" id="UP001498476">
    <property type="component" value="Unassembled WGS sequence"/>
</dbReference>
<feature type="domain" description="NADP-dependent oxidoreductase" evidence="4">
    <location>
        <begin position="28"/>
        <end position="281"/>
    </location>
</feature>
<dbReference type="PANTHER" id="PTHR43827">
    <property type="entry name" value="2,5-DIKETO-D-GLUCONIC ACID REDUCTASE"/>
    <property type="match status" value="1"/>
</dbReference>
<evidence type="ECO:0000259" key="4">
    <source>
        <dbReference type="Pfam" id="PF00248"/>
    </source>
</evidence>
<evidence type="ECO:0000313" key="6">
    <source>
        <dbReference type="Proteomes" id="UP001498476"/>
    </source>
</evidence>
<comment type="similarity">
    <text evidence="1">Belongs to the aldo/keto reductase family.</text>
</comment>
<protein>
    <recommendedName>
        <fullName evidence="4">NADP-dependent oxidoreductase domain-containing protein</fullName>
    </recommendedName>
</protein>
<dbReference type="PROSITE" id="PS00062">
    <property type="entry name" value="ALDOKETO_REDUCTASE_2"/>
    <property type="match status" value="1"/>
</dbReference>
<evidence type="ECO:0000256" key="2">
    <source>
        <dbReference type="ARBA" id="ARBA00022857"/>
    </source>
</evidence>
<dbReference type="PANTHER" id="PTHR43827:SF3">
    <property type="entry name" value="NADP-DEPENDENT OXIDOREDUCTASE DOMAIN-CONTAINING PROTEIN"/>
    <property type="match status" value="1"/>
</dbReference>
<dbReference type="InterPro" id="IPR036812">
    <property type="entry name" value="NAD(P)_OxRdtase_dom_sf"/>
</dbReference>
<organism evidence="5 6">
    <name type="scientific">Neonectria punicea</name>
    <dbReference type="NCBI Taxonomy" id="979145"/>
    <lineage>
        <taxon>Eukaryota</taxon>
        <taxon>Fungi</taxon>
        <taxon>Dikarya</taxon>
        <taxon>Ascomycota</taxon>
        <taxon>Pezizomycotina</taxon>
        <taxon>Sordariomycetes</taxon>
        <taxon>Hypocreomycetidae</taxon>
        <taxon>Hypocreales</taxon>
        <taxon>Nectriaceae</taxon>
        <taxon>Neonectria</taxon>
    </lineage>
</organism>
<dbReference type="InterPro" id="IPR023210">
    <property type="entry name" value="NADP_OxRdtase_dom"/>
</dbReference>
<evidence type="ECO:0000313" key="5">
    <source>
        <dbReference type="EMBL" id="KAK7420407.1"/>
    </source>
</evidence>
<dbReference type="InterPro" id="IPR018170">
    <property type="entry name" value="Aldo/ket_reductase_CS"/>
</dbReference>
<sequence length="300" mass="33576">MARSALPTILIDGKAVVQASDMFCRRQLGFGTGTRWSKRGNPNLSRPLVETIKAAIGMGFTHLDCADDYNTEAEVGTAVEECGLPRSELFVTTKVRHELYDIPKALGASLSKMKLDYVDLYLIHAPFKFKTPEEISTAWAAMEGLKAKGLARSIGVSNFRPVDLEPIFKTCKEMPAVNRIEFHPYRQRPILMAVMKQHHITPTSYGALVPLRKKPGGPVDDYVRELAGKYQVAEPEILMRWQMDKGIGVITTSSSEDRLKNYLRVCDFKLTDEEQAEMNRLGAKLLVKGFWPVEGADDPE</sequence>
<dbReference type="EMBL" id="JAZAVJ010000030">
    <property type="protein sequence ID" value="KAK7420407.1"/>
    <property type="molecule type" value="Genomic_DNA"/>
</dbReference>
<evidence type="ECO:0000256" key="1">
    <source>
        <dbReference type="ARBA" id="ARBA00007905"/>
    </source>
</evidence>
<dbReference type="Gene3D" id="3.20.20.100">
    <property type="entry name" value="NADP-dependent oxidoreductase domain"/>
    <property type="match status" value="1"/>
</dbReference>
<comment type="caution">
    <text evidence="5">The sequence shown here is derived from an EMBL/GenBank/DDBJ whole genome shotgun (WGS) entry which is preliminary data.</text>
</comment>